<keyword evidence="3" id="KW-1185">Reference proteome</keyword>
<dbReference type="EMBL" id="OU893334">
    <property type="protein sequence ID" value="CAG9791461.1"/>
    <property type="molecule type" value="Genomic_DNA"/>
</dbReference>
<keyword evidence="1" id="KW-0472">Membrane</keyword>
<feature type="transmembrane region" description="Helical" evidence="1">
    <location>
        <begin position="78"/>
        <end position="102"/>
    </location>
</feature>
<dbReference type="GO" id="GO:0005886">
    <property type="term" value="C:plasma membrane"/>
    <property type="evidence" value="ECO:0007669"/>
    <property type="project" value="TreeGrafter"/>
</dbReference>
<dbReference type="PANTHER" id="PTHR47154:SF2">
    <property type="entry name" value="G-PROTEIN COUPLED RECEPTOR MTH-RELATED"/>
    <property type="match status" value="1"/>
</dbReference>
<dbReference type="GO" id="GO:0008528">
    <property type="term" value="F:G protein-coupled peptide receptor activity"/>
    <property type="evidence" value="ECO:0007669"/>
    <property type="project" value="TreeGrafter"/>
</dbReference>
<dbReference type="AlphaFoldDB" id="A0A9N9R843"/>
<dbReference type="OrthoDB" id="7683403at2759"/>
<gene>
    <name evidence="2" type="ORF">DIATSA_LOCUS9073</name>
</gene>
<feature type="transmembrane region" description="Helical" evidence="1">
    <location>
        <begin position="20"/>
        <end position="41"/>
    </location>
</feature>
<keyword evidence="1" id="KW-0812">Transmembrane</keyword>
<name>A0A9N9R843_9NEOP</name>
<protein>
    <recommendedName>
        <fullName evidence="4">G-protein coupled receptors family 2 profile 2 domain-containing protein</fullName>
    </recommendedName>
</protein>
<sequence length="194" mass="22052">MGNGLCWFSGVVQSKNDWPFYIFFVIPVTLITVVNLVLLLLTAVHCVRVKPVAQQLHAGSEKDAFARRYRMYKENFQLTMKLFVLMSSNLLILTILHSLIMLSSGRKVPVVILIIRNLYDLHGLWLFIILVFKPKKVYNYIRWKLGPKKSNETSNDTLSSQAVSTNISMTSVVTSISNSTIPATSPNTEMKEER</sequence>
<keyword evidence="1" id="KW-1133">Transmembrane helix</keyword>
<dbReference type="Gene3D" id="1.20.1070.10">
    <property type="entry name" value="Rhodopsin 7-helix transmembrane proteins"/>
    <property type="match status" value="1"/>
</dbReference>
<reference evidence="2" key="2">
    <citation type="submission" date="2022-10" db="EMBL/GenBank/DDBJ databases">
        <authorList>
            <consortium name="ENA_rothamsted_submissions"/>
            <consortium name="culmorum"/>
            <person name="King R."/>
        </authorList>
    </citation>
    <scope>NUCLEOTIDE SEQUENCE</scope>
</reference>
<evidence type="ECO:0008006" key="4">
    <source>
        <dbReference type="Google" id="ProtNLM"/>
    </source>
</evidence>
<dbReference type="Proteomes" id="UP001153714">
    <property type="component" value="Chromosome 3"/>
</dbReference>
<accession>A0A9N9R843</accession>
<evidence type="ECO:0000313" key="3">
    <source>
        <dbReference type="Proteomes" id="UP001153714"/>
    </source>
</evidence>
<reference evidence="2" key="1">
    <citation type="submission" date="2021-12" db="EMBL/GenBank/DDBJ databases">
        <authorList>
            <person name="King R."/>
        </authorList>
    </citation>
    <scope>NUCLEOTIDE SEQUENCE</scope>
</reference>
<proteinExistence type="predicted"/>
<dbReference type="InterPro" id="IPR051384">
    <property type="entry name" value="Mth_GPCR"/>
</dbReference>
<feature type="transmembrane region" description="Helical" evidence="1">
    <location>
        <begin position="108"/>
        <end position="132"/>
    </location>
</feature>
<evidence type="ECO:0000256" key="1">
    <source>
        <dbReference type="SAM" id="Phobius"/>
    </source>
</evidence>
<evidence type="ECO:0000313" key="2">
    <source>
        <dbReference type="EMBL" id="CAG9791461.1"/>
    </source>
</evidence>
<dbReference type="PANTHER" id="PTHR47154">
    <property type="entry name" value="G-PROTEIN COUPLED RECEPTOR MTH-RELATED"/>
    <property type="match status" value="1"/>
</dbReference>
<organism evidence="2 3">
    <name type="scientific">Diatraea saccharalis</name>
    <name type="common">sugarcane borer</name>
    <dbReference type="NCBI Taxonomy" id="40085"/>
    <lineage>
        <taxon>Eukaryota</taxon>
        <taxon>Metazoa</taxon>
        <taxon>Ecdysozoa</taxon>
        <taxon>Arthropoda</taxon>
        <taxon>Hexapoda</taxon>
        <taxon>Insecta</taxon>
        <taxon>Pterygota</taxon>
        <taxon>Neoptera</taxon>
        <taxon>Endopterygota</taxon>
        <taxon>Lepidoptera</taxon>
        <taxon>Glossata</taxon>
        <taxon>Ditrysia</taxon>
        <taxon>Pyraloidea</taxon>
        <taxon>Crambidae</taxon>
        <taxon>Crambinae</taxon>
        <taxon>Diatraea</taxon>
    </lineage>
</organism>